<dbReference type="Pfam" id="PF14052">
    <property type="entry name" value="Caps_assemb_Wzi"/>
    <property type="match status" value="1"/>
</dbReference>
<dbReference type="InterPro" id="IPR026950">
    <property type="entry name" value="Caps_assemb_Wzi"/>
</dbReference>
<protein>
    <submittedName>
        <fullName evidence="1">Capsule assembly protein Wzi</fullName>
    </submittedName>
</protein>
<keyword evidence="2" id="KW-1185">Reference proteome</keyword>
<dbReference type="InterPro" id="IPR038636">
    <property type="entry name" value="Wzi_sf"/>
</dbReference>
<evidence type="ECO:0000313" key="1">
    <source>
        <dbReference type="EMBL" id="SNS59186.1"/>
    </source>
</evidence>
<dbReference type="RefSeq" id="WP_089355535.1">
    <property type="nucleotide sequence ID" value="NZ_FZPD01000001.1"/>
</dbReference>
<proteinExistence type="predicted"/>
<organism evidence="1 2">
    <name type="scientific">Ekhidna lutea</name>
    <dbReference type="NCBI Taxonomy" id="447679"/>
    <lineage>
        <taxon>Bacteria</taxon>
        <taxon>Pseudomonadati</taxon>
        <taxon>Bacteroidota</taxon>
        <taxon>Cytophagia</taxon>
        <taxon>Cytophagales</taxon>
        <taxon>Reichenbachiellaceae</taxon>
        <taxon>Ekhidna</taxon>
    </lineage>
</organism>
<dbReference type="AlphaFoldDB" id="A0A239FQ62"/>
<dbReference type="Proteomes" id="UP000198393">
    <property type="component" value="Unassembled WGS sequence"/>
</dbReference>
<gene>
    <name evidence="1" type="ORF">SAMN05421640_0791</name>
</gene>
<name>A0A239FQ62_EKHLU</name>
<accession>A0A239FQ62</accession>
<sequence>MRNPVVLSVLTLLVHHSIAQVSIPGIYLERIDKLSDTTTLSLYTSIRDKPESNFKFINPLIKATSNSLYPRALNDGPVWIGKGFGFEGHGGFNAARGNFSFTFFPVVFLSQNENHFRGDSVPEFRYQFSNRIDWVQRYGNGAFVKVHLGQSELRFNTGKFIASLSTQNYSLGPATFNPIVLSRQAGGFPHLRLGIEPVKIQIKNKNLGKIETNLIFGLLDESEYFDNIPENDKRYINILAIAFSPDFLQGLKVGFNKSLYKQTRFFEKTDLLSTLFILDDGVVDGDTLSPNDAFDQLVSLTVDWKFKEIGLRIYSEFAKNDFTSKSRFRYTASEPEHTRAYTIGFEKEVLTKKGNVTRIGYEHTNLSRNQAIFWRRTPSYYQHGVNRNGYTNDGQIIGAGIGPGGNSDHLSIEVNYPTFKAGLLFQRIEYNRDYFVTNIANLAKHDIEYSAHGFLRKEYQSLILLFESSLSYNYNKYFQFDRVNFYFGIGGRFKLNQNNKS</sequence>
<dbReference type="EMBL" id="FZPD01000001">
    <property type="protein sequence ID" value="SNS59186.1"/>
    <property type="molecule type" value="Genomic_DNA"/>
</dbReference>
<evidence type="ECO:0000313" key="2">
    <source>
        <dbReference type="Proteomes" id="UP000198393"/>
    </source>
</evidence>
<dbReference type="Gene3D" id="2.40.160.130">
    <property type="entry name" value="Capsule assembly protein Wzi"/>
    <property type="match status" value="1"/>
</dbReference>
<dbReference type="OrthoDB" id="1293009at2"/>
<reference evidence="1 2" key="1">
    <citation type="submission" date="2017-06" db="EMBL/GenBank/DDBJ databases">
        <authorList>
            <person name="Kim H.J."/>
            <person name="Triplett B.A."/>
        </authorList>
    </citation>
    <scope>NUCLEOTIDE SEQUENCE [LARGE SCALE GENOMIC DNA]</scope>
    <source>
        <strain evidence="1 2">DSM 19307</strain>
    </source>
</reference>